<proteinExistence type="predicted"/>
<organism evidence="2 3">
    <name type="scientific">Scophthalmus maximus</name>
    <name type="common">Turbot</name>
    <name type="synonym">Psetta maxima</name>
    <dbReference type="NCBI Taxonomy" id="52904"/>
    <lineage>
        <taxon>Eukaryota</taxon>
        <taxon>Metazoa</taxon>
        <taxon>Chordata</taxon>
        <taxon>Craniata</taxon>
        <taxon>Vertebrata</taxon>
        <taxon>Euteleostomi</taxon>
        <taxon>Actinopterygii</taxon>
        <taxon>Neopterygii</taxon>
        <taxon>Teleostei</taxon>
        <taxon>Neoteleostei</taxon>
        <taxon>Acanthomorphata</taxon>
        <taxon>Carangaria</taxon>
        <taxon>Pleuronectiformes</taxon>
        <taxon>Pleuronectoidei</taxon>
        <taxon>Scophthalmidae</taxon>
        <taxon>Scophthalmus</taxon>
    </lineage>
</organism>
<accession>A0A6A4SS02</accession>
<evidence type="ECO:0000313" key="3">
    <source>
        <dbReference type="Proteomes" id="UP000438429"/>
    </source>
</evidence>
<dbReference type="Proteomes" id="UP000438429">
    <property type="component" value="Unassembled WGS sequence"/>
</dbReference>
<dbReference type="EMBL" id="VEVO01000010">
    <property type="protein sequence ID" value="KAF0036197.1"/>
    <property type="molecule type" value="Genomic_DNA"/>
</dbReference>
<evidence type="ECO:0000256" key="1">
    <source>
        <dbReference type="SAM" id="MobiDB-lite"/>
    </source>
</evidence>
<evidence type="ECO:0000313" key="2">
    <source>
        <dbReference type="EMBL" id="KAF0036197.1"/>
    </source>
</evidence>
<protein>
    <submittedName>
        <fullName evidence="2">Uncharacterized protein</fullName>
    </submittedName>
</protein>
<dbReference type="AlphaFoldDB" id="A0A6A4SS02"/>
<comment type="caution">
    <text evidence="2">The sequence shown here is derived from an EMBL/GenBank/DDBJ whole genome shotgun (WGS) entry which is preliminary data.</text>
</comment>
<sequence>MCASFTASNSTLKPQRKERVGSQRTEQERGRTGRKEERKEKGGRTKNKPPTPTTIYTATLNPTLSQKGREKNLRTPVGIASTTQAYSYANFAVSVSTVAVLTGRAVHTICTEDSSEIPKCIDTESPPQRSLFD</sequence>
<name>A0A6A4SS02_SCOMX</name>
<reference evidence="2 3" key="1">
    <citation type="submission" date="2019-06" db="EMBL/GenBank/DDBJ databases">
        <title>Draft genomes of female and male turbot (Scophthalmus maximus).</title>
        <authorList>
            <person name="Xu H."/>
            <person name="Xu X.-W."/>
            <person name="Shao C."/>
            <person name="Chen S."/>
        </authorList>
    </citation>
    <scope>NUCLEOTIDE SEQUENCE [LARGE SCALE GENOMIC DNA]</scope>
    <source>
        <strain evidence="2">Ysfricsl-2016a</strain>
        <tissue evidence="2">Blood</tissue>
    </source>
</reference>
<feature type="compositionally biased region" description="Polar residues" evidence="1">
    <location>
        <begin position="1"/>
        <end position="13"/>
    </location>
</feature>
<gene>
    <name evidence="2" type="ORF">F2P81_011509</name>
</gene>
<feature type="compositionally biased region" description="Basic and acidic residues" evidence="1">
    <location>
        <begin position="15"/>
        <end position="43"/>
    </location>
</feature>
<feature type="compositionally biased region" description="Polar residues" evidence="1">
    <location>
        <begin position="53"/>
        <end position="66"/>
    </location>
</feature>
<feature type="region of interest" description="Disordered" evidence="1">
    <location>
        <begin position="1"/>
        <end position="72"/>
    </location>
</feature>